<dbReference type="Gene3D" id="3.30.530.20">
    <property type="match status" value="1"/>
</dbReference>
<dbReference type="InterPro" id="IPR019587">
    <property type="entry name" value="Polyketide_cyclase/dehydratase"/>
</dbReference>
<dbReference type="Proteomes" id="UP000009154">
    <property type="component" value="Chromosome"/>
</dbReference>
<evidence type="ECO:0008006" key="3">
    <source>
        <dbReference type="Google" id="ProtNLM"/>
    </source>
</evidence>
<dbReference type="eggNOG" id="COG3832">
    <property type="taxonomic scope" value="Bacteria"/>
</dbReference>
<dbReference type="EMBL" id="CP003119">
    <property type="protein sequence ID" value="AFA71674.1"/>
    <property type="molecule type" value="Genomic_DNA"/>
</dbReference>
<accession>H6MVX9</accession>
<keyword evidence="2" id="KW-1185">Reference proteome</keyword>
<organism evidence="1 2">
    <name type="scientific">Gordonia polyisoprenivorans (strain DSM 44266 / VH2)</name>
    <dbReference type="NCBI Taxonomy" id="1112204"/>
    <lineage>
        <taxon>Bacteria</taxon>
        <taxon>Bacillati</taxon>
        <taxon>Actinomycetota</taxon>
        <taxon>Actinomycetes</taxon>
        <taxon>Mycobacteriales</taxon>
        <taxon>Gordoniaceae</taxon>
        <taxon>Gordonia</taxon>
    </lineage>
</organism>
<dbReference type="KEGG" id="gpo:GPOL_c06050"/>
<dbReference type="HOGENOM" id="CLU_114455_1_0_11"/>
<protein>
    <recommendedName>
        <fullName evidence="3">Polyketide cyclase</fullName>
    </recommendedName>
</protein>
<dbReference type="STRING" id="1112204.GPOL_c06050"/>
<dbReference type="Pfam" id="PF10604">
    <property type="entry name" value="Polyketide_cyc2"/>
    <property type="match status" value="1"/>
</dbReference>
<evidence type="ECO:0000313" key="2">
    <source>
        <dbReference type="Proteomes" id="UP000009154"/>
    </source>
</evidence>
<gene>
    <name evidence="1" type="ordered locus">GPOL_c06050</name>
</gene>
<dbReference type="RefSeq" id="WP_014358651.1">
    <property type="nucleotide sequence ID" value="NC_016906.1"/>
</dbReference>
<dbReference type="SUPFAM" id="SSF55961">
    <property type="entry name" value="Bet v1-like"/>
    <property type="match status" value="1"/>
</dbReference>
<dbReference type="AlphaFoldDB" id="H6MVX9"/>
<name>H6MVX9_GORPV</name>
<proteinExistence type="predicted"/>
<evidence type="ECO:0000313" key="1">
    <source>
        <dbReference type="EMBL" id="AFA71674.1"/>
    </source>
</evidence>
<dbReference type="InterPro" id="IPR023393">
    <property type="entry name" value="START-like_dom_sf"/>
</dbReference>
<reference evidence="1 2" key="1">
    <citation type="journal article" date="2012" name="Appl. Environ. Microbiol.">
        <title>Involvement of two latex-clearing proteins during rubber degradation and insights into the subsequent degradation pathway revealed by the genome sequence of Gordonia polyisoprenivorans strain VH2.</title>
        <authorList>
            <person name="Hiessl S."/>
            <person name="Schuldes J."/>
            <person name="Thurmer A."/>
            <person name="Halbsguth T."/>
            <person name="Broker D."/>
            <person name="Angelov A."/>
            <person name="Liebl W."/>
            <person name="Daniel R."/>
            <person name="Steinbuchel A."/>
        </authorList>
    </citation>
    <scope>NUCLEOTIDE SEQUENCE [LARGE SCALE GENOMIC DNA]</scope>
    <source>
        <strain evidence="2">DSM 44266 / VH2</strain>
    </source>
</reference>
<sequence>MSARTFRMHSVWHLPFDHHIVLAALADADSYPTWWPQVREATRVDDTSGDAVLRSLLPISLRVHVREDIVDPAAGVLQARVDGDLTGWTRWTVHPGTPADGCRAEFRQVVDLTTPLPLPLIRVGRPILHANHRFMMWSGRRGLIRHLNCARIRGEFSY</sequence>
<dbReference type="GeneID" id="90157695"/>